<proteinExistence type="predicted"/>
<evidence type="ECO:0000256" key="1">
    <source>
        <dbReference type="SAM" id="SignalP"/>
    </source>
</evidence>
<feature type="signal peptide" evidence="1">
    <location>
        <begin position="1"/>
        <end position="25"/>
    </location>
</feature>
<dbReference type="PANTHER" id="PTHR12147:SF26">
    <property type="entry name" value="PEPTIDASE M28 DOMAIN-CONTAINING PROTEIN"/>
    <property type="match status" value="1"/>
</dbReference>
<organism evidence="3 4">
    <name type="scientific">Rubinisphaera italica</name>
    <dbReference type="NCBI Taxonomy" id="2527969"/>
    <lineage>
        <taxon>Bacteria</taxon>
        <taxon>Pseudomonadati</taxon>
        <taxon>Planctomycetota</taxon>
        <taxon>Planctomycetia</taxon>
        <taxon>Planctomycetales</taxon>
        <taxon>Planctomycetaceae</taxon>
        <taxon>Rubinisphaera</taxon>
    </lineage>
</organism>
<dbReference type="InterPro" id="IPR045175">
    <property type="entry name" value="M28_fam"/>
</dbReference>
<accession>A0A5C5XLH4</accession>
<comment type="caution">
    <text evidence="3">The sequence shown here is derived from an EMBL/GenBank/DDBJ whole genome shotgun (WGS) entry which is preliminary data.</text>
</comment>
<dbReference type="InterPro" id="IPR007484">
    <property type="entry name" value="Peptidase_M28"/>
</dbReference>
<dbReference type="Pfam" id="PF04389">
    <property type="entry name" value="Peptidase_M28"/>
    <property type="match status" value="1"/>
</dbReference>
<dbReference type="SUPFAM" id="SSF53187">
    <property type="entry name" value="Zn-dependent exopeptidases"/>
    <property type="match status" value="1"/>
</dbReference>
<evidence type="ECO:0000313" key="3">
    <source>
        <dbReference type="EMBL" id="TWT63301.1"/>
    </source>
</evidence>
<dbReference type="AlphaFoldDB" id="A0A5C5XLH4"/>
<dbReference type="EMBL" id="SJPG01000001">
    <property type="protein sequence ID" value="TWT63301.1"/>
    <property type="molecule type" value="Genomic_DNA"/>
</dbReference>
<dbReference type="RefSeq" id="WP_165441870.1">
    <property type="nucleotide sequence ID" value="NZ_SJPG01000001.1"/>
</dbReference>
<evidence type="ECO:0000313" key="4">
    <source>
        <dbReference type="Proteomes" id="UP000316095"/>
    </source>
</evidence>
<feature type="chain" id="PRO_5022980118" evidence="1">
    <location>
        <begin position="26"/>
        <end position="393"/>
    </location>
</feature>
<feature type="domain" description="Peptidase M28" evidence="2">
    <location>
        <begin position="105"/>
        <end position="304"/>
    </location>
</feature>
<dbReference type="PANTHER" id="PTHR12147">
    <property type="entry name" value="METALLOPEPTIDASE M28 FAMILY MEMBER"/>
    <property type="match status" value="1"/>
</dbReference>
<name>A0A5C5XLH4_9PLAN</name>
<dbReference type="EC" id="3.4.24.-" evidence="3"/>
<reference evidence="3 4" key="1">
    <citation type="submission" date="2019-02" db="EMBL/GenBank/DDBJ databases">
        <title>Deep-cultivation of Planctomycetes and their phenomic and genomic characterization uncovers novel biology.</title>
        <authorList>
            <person name="Wiegand S."/>
            <person name="Jogler M."/>
            <person name="Boedeker C."/>
            <person name="Pinto D."/>
            <person name="Vollmers J."/>
            <person name="Rivas-Marin E."/>
            <person name="Kohn T."/>
            <person name="Peeters S.H."/>
            <person name="Heuer A."/>
            <person name="Rast P."/>
            <person name="Oberbeckmann S."/>
            <person name="Bunk B."/>
            <person name="Jeske O."/>
            <person name="Meyerdierks A."/>
            <person name="Storesund J.E."/>
            <person name="Kallscheuer N."/>
            <person name="Luecker S."/>
            <person name="Lage O.M."/>
            <person name="Pohl T."/>
            <person name="Merkel B.J."/>
            <person name="Hornburger P."/>
            <person name="Mueller R.-W."/>
            <person name="Bruemmer F."/>
            <person name="Labrenz M."/>
            <person name="Spormann A.M."/>
            <person name="Op Den Camp H."/>
            <person name="Overmann J."/>
            <person name="Amann R."/>
            <person name="Jetten M.S.M."/>
            <person name="Mascher T."/>
            <person name="Medema M.H."/>
            <person name="Devos D.P."/>
            <person name="Kaster A.-K."/>
            <person name="Ovreas L."/>
            <person name="Rohde M."/>
            <person name="Galperin M.Y."/>
            <person name="Jogler C."/>
        </authorList>
    </citation>
    <scope>NUCLEOTIDE SEQUENCE [LARGE SCALE GENOMIC DNA]</scope>
    <source>
        <strain evidence="3 4">Pan54</strain>
    </source>
</reference>
<protein>
    <submittedName>
        <fullName evidence="3">Leupeptin-inactivating enzyme 1</fullName>
        <ecNumber evidence="3">3.4.24.-</ecNumber>
    </submittedName>
</protein>
<keyword evidence="3" id="KW-0378">Hydrolase</keyword>
<sequence precursor="true">MKQNILYSFRVLVLITLCVTEQVFAQAGEETPVPVPVACVRRHIETLASDEFAGRSGASALMAAEYVTDQFEKLKLQPVFAEESFLQVIPGPVDEAGNSTTAGWNVTARWTPAGAQFPNEYLIVAAHHDHLGSRKSGIYYGADDNASGVAMVVEVAKSLIRSDIKLDRSVLFVSFDLEEHLLFGSRWWTAHPPVPLEDIKFVIVADMLGRSLGDLPIDSVFLCGAEHGSGVRKTVSKIPFADTVQPVLLSDDFVGLRSDYGPFRDRKIPFLFASTGQSRDYHTMVDTADKIDFEQVAAISTGLARLIVAIGNQQKAPEWIESPEIDPSEVKAILEICRQIDEHAVEWELTAIQKFFVDQTRSRAERILSQKTITPEDQRWLTRTTQMLLFTVF</sequence>
<keyword evidence="1" id="KW-0732">Signal</keyword>
<dbReference type="GO" id="GO:0008235">
    <property type="term" value="F:metalloexopeptidase activity"/>
    <property type="evidence" value="ECO:0007669"/>
    <property type="project" value="InterPro"/>
</dbReference>
<dbReference type="Proteomes" id="UP000316095">
    <property type="component" value="Unassembled WGS sequence"/>
</dbReference>
<gene>
    <name evidence="3" type="primary">lieA</name>
    <name evidence="3" type="ORF">Pan54_40540</name>
</gene>
<dbReference type="Gene3D" id="3.40.630.10">
    <property type="entry name" value="Zn peptidases"/>
    <property type="match status" value="1"/>
</dbReference>
<keyword evidence="4" id="KW-1185">Reference proteome</keyword>
<evidence type="ECO:0000259" key="2">
    <source>
        <dbReference type="Pfam" id="PF04389"/>
    </source>
</evidence>
<dbReference type="GO" id="GO:0006508">
    <property type="term" value="P:proteolysis"/>
    <property type="evidence" value="ECO:0007669"/>
    <property type="project" value="InterPro"/>
</dbReference>